<organism evidence="1 2">
    <name type="scientific">Byssothecium circinans</name>
    <dbReference type="NCBI Taxonomy" id="147558"/>
    <lineage>
        <taxon>Eukaryota</taxon>
        <taxon>Fungi</taxon>
        <taxon>Dikarya</taxon>
        <taxon>Ascomycota</taxon>
        <taxon>Pezizomycotina</taxon>
        <taxon>Dothideomycetes</taxon>
        <taxon>Pleosporomycetidae</taxon>
        <taxon>Pleosporales</taxon>
        <taxon>Massarineae</taxon>
        <taxon>Massarinaceae</taxon>
        <taxon>Byssothecium</taxon>
    </lineage>
</organism>
<dbReference type="EMBL" id="ML977030">
    <property type="protein sequence ID" value="KAF1949947.1"/>
    <property type="molecule type" value="Genomic_DNA"/>
</dbReference>
<dbReference type="InterPro" id="IPR015943">
    <property type="entry name" value="WD40/YVTN_repeat-like_dom_sf"/>
</dbReference>
<gene>
    <name evidence="1" type="ORF">CC80DRAFT_554848</name>
</gene>
<dbReference type="Proteomes" id="UP000800035">
    <property type="component" value="Unassembled WGS sequence"/>
</dbReference>
<evidence type="ECO:0000313" key="2">
    <source>
        <dbReference type="Proteomes" id="UP000800035"/>
    </source>
</evidence>
<keyword evidence="2" id="KW-1185">Reference proteome</keyword>
<sequence length="282" mass="30571">MTTTLQLPADTSLLVATPGAIHSYSRSSQKPLFECATDGIVNARAARDNSSLLAIADSHLVILHDSERRRDRKYRLKSVEGEPRLLLFSPNSRILYFTSTLSTAIQAYCVPTNELLPPPQIHPSPPNVLAISSDGNILLSASPSPPAIFMQDLRLGGNASVNLQSTHPRSPAVIAAFRPDDEYANPSCAKFVLGFQDGTLSLYRLAIPAKRPSYMDVHLGQSKAFQLQPKKLGSMRKLHKAAIGGITAAGFLPGYESRLVSAGHDGRCRLVDFEGDGRVLRT</sequence>
<dbReference type="InterPro" id="IPR036322">
    <property type="entry name" value="WD40_repeat_dom_sf"/>
</dbReference>
<evidence type="ECO:0000313" key="1">
    <source>
        <dbReference type="EMBL" id="KAF1949947.1"/>
    </source>
</evidence>
<dbReference type="OrthoDB" id="5362656at2759"/>
<name>A0A6A5TLX3_9PLEO</name>
<reference evidence="1" key="1">
    <citation type="journal article" date="2020" name="Stud. Mycol.">
        <title>101 Dothideomycetes genomes: a test case for predicting lifestyles and emergence of pathogens.</title>
        <authorList>
            <person name="Haridas S."/>
            <person name="Albert R."/>
            <person name="Binder M."/>
            <person name="Bloem J."/>
            <person name="Labutti K."/>
            <person name="Salamov A."/>
            <person name="Andreopoulos B."/>
            <person name="Baker S."/>
            <person name="Barry K."/>
            <person name="Bills G."/>
            <person name="Bluhm B."/>
            <person name="Cannon C."/>
            <person name="Castanera R."/>
            <person name="Culley D."/>
            <person name="Daum C."/>
            <person name="Ezra D."/>
            <person name="Gonzalez J."/>
            <person name="Henrissat B."/>
            <person name="Kuo A."/>
            <person name="Liang C."/>
            <person name="Lipzen A."/>
            <person name="Lutzoni F."/>
            <person name="Magnuson J."/>
            <person name="Mondo S."/>
            <person name="Nolan M."/>
            <person name="Ohm R."/>
            <person name="Pangilinan J."/>
            <person name="Park H.-J."/>
            <person name="Ramirez L."/>
            <person name="Alfaro M."/>
            <person name="Sun H."/>
            <person name="Tritt A."/>
            <person name="Yoshinaga Y."/>
            <person name="Zwiers L.-H."/>
            <person name="Turgeon B."/>
            <person name="Goodwin S."/>
            <person name="Spatafora J."/>
            <person name="Crous P."/>
            <person name="Grigoriev I."/>
        </authorList>
    </citation>
    <scope>NUCLEOTIDE SEQUENCE</scope>
    <source>
        <strain evidence="1">CBS 675.92</strain>
    </source>
</reference>
<proteinExistence type="predicted"/>
<protein>
    <recommendedName>
        <fullName evidence="3">WD40 repeat-like protein</fullName>
    </recommendedName>
</protein>
<dbReference type="AlphaFoldDB" id="A0A6A5TLX3"/>
<dbReference type="Gene3D" id="2.130.10.10">
    <property type="entry name" value="YVTN repeat-like/Quinoprotein amine dehydrogenase"/>
    <property type="match status" value="1"/>
</dbReference>
<evidence type="ECO:0008006" key="3">
    <source>
        <dbReference type="Google" id="ProtNLM"/>
    </source>
</evidence>
<accession>A0A6A5TLX3</accession>
<dbReference type="SUPFAM" id="SSF50978">
    <property type="entry name" value="WD40 repeat-like"/>
    <property type="match status" value="1"/>
</dbReference>